<dbReference type="Proteomes" id="UP000190339">
    <property type="component" value="Unassembled WGS sequence"/>
</dbReference>
<organism evidence="1 2">
    <name type="scientific">Maribacter arcticus</name>
    <dbReference type="NCBI Taxonomy" id="561365"/>
    <lineage>
        <taxon>Bacteria</taxon>
        <taxon>Pseudomonadati</taxon>
        <taxon>Bacteroidota</taxon>
        <taxon>Flavobacteriia</taxon>
        <taxon>Flavobacteriales</taxon>
        <taxon>Flavobacteriaceae</taxon>
        <taxon>Maribacter</taxon>
    </lineage>
</organism>
<evidence type="ECO:0000313" key="2">
    <source>
        <dbReference type="Proteomes" id="UP000190339"/>
    </source>
</evidence>
<dbReference type="OrthoDB" id="1179772at2"/>
<dbReference type="AlphaFoldDB" id="A0A1T5CNG0"/>
<keyword evidence="2" id="KW-1185">Reference proteome</keyword>
<proteinExistence type="predicted"/>
<dbReference type="STRING" id="561365.SAMN05660866_02344"/>
<name>A0A1T5CNG0_9FLAO</name>
<evidence type="ECO:0000313" key="1">
    <source>
        <dbReference type="EMBL" id="SKB61045.1"/>
    </source>
</evidence>
<accession>A0A1T5CNG0</accession>
<protein>
    <submittedName>
        <fullName evidence="1">Uncharacterized protein</fullName>
    </submittedName>
</protein>
<sequence>MSELELKSGKTFCFIDQYETLEARIVYGKTLEGTNAFKIWVNGKPILITKIFTSVDDKLKELISRYS</sequence>
<gene>
    <name evidence="1" type="ORF">SAMN05660866_02344</name>
</gene>
<dbReference type="EMBL" id="FUYL01000007">
    <property type="protein sequence ID" value="SKB61045.1"/>
    <property type="molecule type" value="Genomic_DNA"/>
</dbReference>
<reference evidence="2" key="1">
    <citation type="submission" date="2017-02" db="EMBL/GenBank/DDBJ databases">
        <authorList>
            <person name="Varghese N."/>
            <person name="Submissions S."/>
        </authorList>
    </citation>
    <scope>NUCLEOTIDE SEQUENCE [LARGE SCALE GENOMIC DNA]</scope>
    <source>
        <strain evidence="2">DSM 23546</strain>
    </source>
</reference>